<evidence type="ECO:0000313" key="3">
    <source>
        <dbReference type="EMBL" id="UZF90169.1"/>
    </source>
</evidence>
<dbReference type="SUPFAM" id="SSF53474">
    <property type="entry name" value="alpha/beta-Hydrolases"/>
    <property type="match status" value="1"/>
</dbReference>
<name>A0A9E7ZTP4_9HYPH</name>
<keyword evidence="3" id="KW-0614">Plasmid</keyword>
<dbReference type="Pfam" id="PF12697">
    <property type="entry name" value="Abhydrolase_6"/>
    <property type="match status" value="1"/>
</dbReference>
<protein>
    <submittedName>
        <fullName evidence="3">Alpha/beta hydrolase</fullName>
    </submittedName>
</protein>
<dbReference type="GO" id="GO:0016787">
    <property type="term" value="F:hydrolase activity"/>
    <property type="evidence" value="ECO:0007669"/>
    <property type="project" value="UniProtKB-KW"/>
</dbReference>
<dbReference type="Gene3D" id="3.40.50.1820">
    <property type="entry name" value="alpha/beta hydrolase"/>
    <property type="match status" value="1"/>
</dbReference>
<sequence>MPTISNEGSKLYYEVHGEGHPVFFIHGGGGNTIAWFQQVPFFSRKYKAITVDLRGFKNSPCPPELSHPRFYRSDMLAIMEAENLAEAAFVCQSLGAWAGLAIAAKSPERVSCLYINGSPTPAYSEENWGVLRHGSDVFMQPSGGRGDGIGWNRKLIEKNPATHFLYQQIKQLNPSPKFDSNKMMDDSIKLHPRDFEGYAVPTMISGGDHDDFLIPGSHIHTATLIPGCETYTYRDAGHSAYFETPDAFNAVVDQFLARFVKPKA</sequence>
<accession>A0A9E7ZTP4</accession>
<dbReference type="InterPro" id="IPR050266">
    <property type="entry name" value="AB_hydrolase_sf"/>
</dbReference>
<evidence type="ECO:0000256" key="1">
    <source>
        <dbReference type="ARBA" id="ARBA00022801"/>
    </source>
</evidence>
<dbReference type="EMBL" id="CP102775">
    <property type="protein sequence ID" value="UZF90169.1"/>
    <property type="molecule type" value="Genomic_DNA"/>
</dbReference>
<dbReference type="PANTHER" id="PTHR43798:SF31">
    <property type="entry name" value="AB HYDROLASE SUPERFAMILY PROTEIN YCLE"/>
    <property type="match status" value="1"/>
</dbReference>
<keyword evidence="1 3" id="KW-0378">Hydrolase</keyword>
<reference evidence="3" key="1">
    <citation type="submission" date="2022-08" db="EMBL/GenBank/DDBJ databases">
        <title>Complete Genome Sequences of 2 Bosea sp. soil isolates.</title>
        <authorList>
            <person name="Alvarez Arevalo M."/>
            <person name="Sterndorff E.B."/>
            <person name="Faurdal D."/>
            <person name="Joergensen T.S."/>
            <person name="Weber T."/>
        </authorList>
    </citation>
    <scope>NUCLEOTIDE SEQUENCE</scope>
    <source>
        <strain evidence="3">NBC_00436</strain>
        <plasmid evidence="3">pNBC436</plasmid>
    </source>
</reference>
<evidence type="ECO:0000259" key="2">
    <source>
        <dbReference type="Pfam" id="PF12697"/>
    </source>
</evidence>
<dbReference type="GO" id="GO:0016020">
    <property type="term" value="C:membrane"/>
    <property type="evidence" value="ECO:0007669"/>
    <property type="project" value="TreeGrafter"/>
</dbReference>
<proteinExistence type="predicted"/>
<gene>
    <name evidence="3" type="ORF">NWE54_26895</name>
</gene>
<organism evidence="3">
    <name type="scientific">Bosea sp. NBC_00436</name>
    <dbReference type="NCBI Taxonomy" id="2969620"/>
    <lineage>
        <taxon>Bacteria</taxon>
        <taxon>Pseudomonadati</taxon>
        <taxon>Pseudomonadota</taxon>
        <taxon>Alphaproteobacteria</taxon>
        <taxon>Hyphomicrobiales</taxon>
        <taxon>Boseaceae</taxon>
        <taxon>Bosea</taxon>
    </lineage>
</organism>
<geneLocation type="plasmid" evidence="3">
    <name>pNBC436</name>
</geneLocation>
<dbReference type="InterPro" id="IPR029058">
    <property type="entry name" value="AB_hydrolase_fold"/>
</dbReference>
<dbReference type="PANTHER" id="PTHR43798">
    <property type="entry name" value="MONOACYLGLYCEROL LIPASE"/>
    <property type="match status" value="1"/>
</dbReference>
<feature type="domain" description="AB hydrolase-1" evidence="2">
    <location>
        <begin position="22"/>
        <end position="250"/>
    </location>
</feature>
<dbReference type="AlphaFoldDB" id="A0A9E7ZTP4"/>
<dbReference type="InterPro" id="IPR000073">
    <property type="entry name" value="AB_hydrolase_1"/>
</dbReference>